<keyword evidence="2" id="KW-1185">Reference proteome</keyword>
<gene>
    <name evidence="1" type="ORF">ACFQFQ_31865</name>
</gene>
<dbReference type="InterPro" id="IPR007948">
    <property type="entry name" value="DUF736"/>
</dbReference>
<evidence type="ECO:0000313" key="1">
    <source>
        <dbReference type="EMBL" id="MFC6763159.1"/>
    </source>
</evidence>
<organism evidence="1 2">
    <name type="scientific">Sulfitobacter porphyrae</name>
    <dbReference type="NCBI Taxonomy" id="1246864"/>
    <lineage>
        <taxon>Bacteria</taxon>
        <taxon>Pseudomonadati</taxon>
        <taxon>Pseudomonadota</taxon>
        <taxon>Alphaproteobacteria</taxon>
        <taxon>Rhodobacterales</taxon>
        <taxon>Roseobacteraceae</taxon>
        <taxon>Sulfitobacter</taxon>
    </lineage>
</organism>
<sequence>MTTNCIKFTSADIETAKGIGSISTLTFDLDITVEPVASTNPMAPTHRVLGRSPRGKLVECGGIWKKQNKETGADYYTLTIRDHGFNANLGKAANQDDLSLQAVIPWGPKDAARPFTAVNSRVSRPRM</sequence>
<reference evidence="2" key="1">
    <citation type="journal article" date="2019" name="Int. J. Syst. Evol. Microbiol.">
        <title>The Global Catalogue of Microorganisms (GCM) 10K type strain sequencing project: providing services to taxonomists for standard genome sequencing and annotation.</title>
        <authorList>
            <consortium name="The Broad Institute Genomics Platform"/>
            <consortium name="The Broad Institute Genome Sequencing Center for Infectious Disease"/>
            <person name="Wu L."/>
            <person name="Ma J."/>
        </authorList>
    </citation>
    <scope>NUCLEOTIDE SEQUENCE [LARGE SCALE GENOMIC DNA]</scope>
    <source>
        <strain evidence="2">CCUG 66188</strain>
    </source>
</reference>
<dbReference type="EMBL" id="JBHSWG010000008">
    <property type="protein sequence ID" value="MFC6763159.1"/>
    <property type="molecule type" value="Genomic_DNA"/>
</dbReference>
<name>A0ABW2BBM2_9RHOB</name>
<proteinExistence type="predicted"/>
<comment type="caution">
    <text evidence="1">The sequence shown here is derived from an EMBL/GenBank/DDBJ whole genome shotgun (WGS) entry which is preliminary data.</text>
</comment>
<protein>
    <submittedName>
        <fullName evidence="1">DUF736 domain-containing protein</fullName>
    </submittedName>
</protein>
<accession>A0ABW2BBM2</accession>
<dbReference type="Pfam" id="PF05284">
    <property type="entry name" value="DUF736"/>
    <property type="match status" value="1"/>
</dbReference>
<evidence type="ECO:0000313" key="2">
    <source>
        <dbReference type="Proteomes" id="UP001596353"/>
    </source>
</evidence>
<dbReference type="Proteomes" id="UP001596353">
    <property type="component" value="Unassembled WGS sequence"/>
</dbReference>